<dbReference type="InterPro" id="IPR042081">
    <property type="entry name" value="RNA_2'-PTrans_C"/>
</dbReference>
<gene>
    <name evidence="7" type="ORF">FOB64_000728</name>
</gene>
<evidence type="ECO:0000313" key="8">
    <source>
        <dbReference type="Proteomes" id="UP000536275"/>
    </source>
</evidence>
<accession>A0A8H6C5I4</accession>
<dbReference type="FunFam" id="1.10.10.970:FF:000002">
    <property type="entry name" value="Tpt1p"/>
    <property type="match status" value="1"/>
</dbReference>
<reference evidence="7 8" key="1">
    <citation type="submission" date="2020-03" db="EMBL/GenBank/DDBJ databases">
        <title>FDA dAtabase for Regulatory Grade micrObial Sequences (FDA-ARGOS): Supporting development and validation of Infectious Disease Dx tests.</title>
        <authorList>
            <person name="Campos J."/>
            <person name="Goldberg B."/>
            <person name="Tallon L."/>
            <person name="Sadzewicz L."/>
            <person name="Vavikolanu K."/>
            <person name="Mehta A."/>
            <person name="Aluvathingal J."/>
            <person name="Nadendla S."/>
            <person name="Nandy P."/>
            <person name="Geyer C."/>
            <person name="Yan Y."/>
            <person name="Sichtig H."/>
        </authorList>
    </citation>
    <scope>NUCLEOTIDE SEQUENCE [LARGE SCALE GENOMIC DNA]</scope>
    <source>
        <strain evidence="7 8">FDAARGOS_656</strain>
    </source>
</reference>
<sequence>MPPPDKARRDVLISKALSYLLRHGAEKEKLSIDDQGYVKISDVLSHQRLKSLKTTRDDINRIVQENDKKRFTIKDDMICANQGHSLKAVKNDNLTPMTIDELSQLRIYHGTYRTKLPLIKSSGGLSKMNRNHIHFTCEQYSTCSGIRYNANVLIYINASKCIEHGIVFYKSLNNVILTSGDKDGKLSWEFIDRIVGLDGNEINKEQV</sequence>
<comment type="function">
    <text evidence="1">Catalyzes the last step of tRNA splicing, the transfer of the splice junction 2'-phosphate from ligated tRNA to NAD to produce ADP-ribose 1''-2'' cyclic phosphate.</text>
</comment>
<evidence type="ECO:0000256" key="1">
    <source>
        <dbReference type="ARBA" id="ARBA00003343"/>
    </source>
</evidence>
<evidence type="ECO:0000256" key="6">
    <source>
        <dbReference type="ARBA" id="ARBA00047949"/>
    </source>
</evidence>
<dbReference type="Gene3D" id="3.20.170.30">
    <property type="match status" value="1"/>
</dbReference>
<comment type="catalytic activity">
    <reaction evidence="6">
        <text>2'-phospho-[ligated tRNA] + NAD(+) = mature tRNA + ADP-alpha-D-ribose 1'',2''-cyclic phosphate + nicotinamide</text>
        <dbReference type="Rhea" id="RHEA:23324"/>
        <dbReference type="Rhea" id="RHEA-COMP:11106"/>
        <dbReference type="Rhea" id="RHEA-COMP:11107"/>
        <dbReference type="ChEBI" id="CHEBI:17154"/>
        <dbReference type="ChEBI" id="CHEBI:57540"/>
        <dbReference type="ChEBI" id="CHEBI:76596"/>
        <dbReference type="ChEBI" id="CHEBI:82883"/>
        <dbReference type="ChEBI" id="CHEBI:85027"/>
        <dbReference type="EC" id="2.7.1.160"/>
    </reaction>
</comment>
<dbReference type="InterPro" id="IPR002745">
    <property type="entry name" value="Ptrans_KptA/Tpt1"/>
</dbReference>
<dbReference type="SUPFAM" id="SSF56399">
    <property type="entry name" value="ADP-ribosylation"/>
    <property type="match status" value="1"/>
</dbReference>
<dbReference type="Pfam" id="PF01885">
    <property type="entry name" value="PTS_2-RNA"/>
    <property type="match status" value="1"/>
</dbReference>
<dbReference type="Proteomes" id="UP000536275">
    <property type="component" value="Unassembled WGS sequence"/>
</dbReference>
<evidence type="ECO:0000256" key="4">
    <source>
        <dbReference type="ARBA" id="ARBA00022679"/>
    </source>
</evidence>
<dbReference type="Gene3D" id="1.10.10.970">
    <property type="entry name" value="RNA 2'-phosphotransferase, Tpt1/KptA family, N-terminal domain"/>
    <property type="match status" value="1"/>
</dbReference>
<dbReference type="PANTHER" id="PTHR12684:SF2">
    <property type="entry name" value="TRNA 2'-PHOSPHOTRANSFERASE 1"/>
    <property type="match status" value="1"/>
</dbReference>
<dbReference type="PANTHER" id="PTHR12684">
    <property type="entry name" value="PUTATIVE PHOSPHOTRANSFERASE"/>
    <property type="match status" value="1"/>
</dbReference>
<dbReference type="EC" id="2.7.1.160" evidence="3"/>
<dbReference type="InterPro" id="IPR042080">
    <property type="entry name" value="RNA_2'-PTrans_N"/>
</dbReference>
<comment type="caution">
    <text evidence="7">The sequence shown here is derived from an EMBL/GenBank/DDBJ whole genome shotgun (WGS) entry which is preliminary data.</text>
</comment>
<evidence type="ECO:0000256" key="5">
    <source>
        <dbReference type="ARBA" id="ARBA00023027"/>
    </source>
</evidence>
<evidence type="ECO:0000256" key="2">
    <source>
        <dbReference type="ARBA" id="ARBA00009836"/>
    </source>
</evidence>
<name>A0A8H6C5I4_CANAX</name>
<dbReference type="EMBL" id="JABWAD010000007">
    <property type="protein sequence ID" value="KAF6072721.1"/>
    <property type="molecule type" value="Genomic_DNA"/>
</dbReference>
<organism evidence="7 8">
    <name type="scientific">Candida albicans</name>
    <name type="common">Yeast</name>
    <dbReference type="NCBI Taxonomy" id="5476"/>
    <lineage>
        <taxon>Eukaryota</taxon>
        <taxon>Fungi</taxon>
        <taxon>Dikarya</taxon>
        <taxon>Ascomycota</taxon>
        <taxon>Saccharomycotina</taxon>
        <taxon>Pichiomycetes</taxon>
        <taxon>Debaryomycetaceae</taxon>
        <taxon>Candida/Lodderomyces clade</taxon>
        <taxon>Candida</taxon>
    </lineage>
</organism>
<dbReference type="AlphaFoldDB" id="A0A8H6C5I4"/>
<protein>
    <recommendedName>
        <fullName evidence="3">2'-phosphotransferase</fullName>
        <ecNumber evidence="3">2.7.1.160</ecNumber>
    </recommendedName>
</protein>
<comment type="similarity">
    <text evidence="2">Belongs to the KptA/TPT1 family.</text>
</comment>
<keyword evidence="5" id="KW-0520">NAD</keyword>
<evidence type="ECO:0000256" key="3">
    <source>
        <dbReference type="ARBA" id="ARBA00012007"/>
    </source>
</evidence>
<evidence type="ECO:0000313" key="7">
    <source>
        <dbReference type="EMBL" id="KAF6072721.1"/>
    </source>
</evidence>
<proteinExistence type="inferred from homology"/>
<dbReference type="GO" id="GO:0006388">
    <property type="term" value="P:tRNA splicing, via endonucleolytic cleavage and ligation"/>
    <property type="evidence" value="ECO:0007669"/>
    <property type="project" value="TreeGrafter"/>
</dbReference>
<dbReference type="GO" id="GO:0000215">
    <property type="term" value="F:tRNA 2'-phosphotransferase activity"/>
    <property type="evidence" value="ECO:0007669"/>
    <property type="project" value="UniProtKB-EC"/>
</dbReference>
<keyword evidence="4 7" id="KW-0808">Transferase</keyword>